<accession>A0ABU1AV53</accession>
<dbReference type="Proteomes" id="UP001225316">
    <property type="component" value="Unassembled WGS sequence"/>
</dbReference>
<name>A0ABU1AV53_9BACT</name>
<feature type="region of interest" description="Disordered" evidence="1">
    <location>
        <begin position="69"/>
        <end position="122"/>
    </location>
</feature>
<organism evidence="3 4">
    <name type="scientific">Thalassobacterium maritimum</name>
    <dbReference type="NCBI Taxonomy" id="3041265"/>
    <lineage>
        <taxon>Bacteria</taxon>
        <taxon>Pseudomonadati</taxon>
        <taxon>Verrucomicrobiota</taxon>
        <taxon>Opitutia</taxon>
        <taxon>Puniceicoccales</taxon>
        <taxon>Coraliomargaritaceae</taxon>
        <taxon>Thalassobacterium</taxon>
    </lineage>
</organism>
<dbReference type="Pfam" id="PF04338">
    <property type="entry name" value="DUF481"/>
    <property type="match status" value="1"/>
</dbReference>
<dbReference type="EMBL" id="JARXHW010000023">
    <property type="protein sequence ID" value="MDQ8208020.1"/>
    <property type="molecule type" value="Genomic_DNA"/>
</dbReference>
<keyword evidence="2" id="KW-0732">Signal</keyword>
<proteinExistence type="predicted"/>
<evidence type="ECO:0000313" key="3">
    <source>
        <dbReference type="EMBL" id="MDQ8208020.1"/>
    </source>
</evidence>
<feature type="chain" id="PRO_5046826428" evidence="2">
    <location>
        <begin position="23"/>
        <end position="386"/>
    </location>
</feature>
<sequence>MIFPRFHKSALLWLLSLSTAWAAPSVVVLDSGERLIGELAPESTETTLVLKSAVLGELRLARAHVVSVTRQSAETQAKPEVAAKPKRAQGQGQRAQAKTDKQQPATEAKPAREVSAEPVQQPAEVELAKANEALSIMEAKLAELRELKLAETFNTVKNYKTPDSWSGSLKLGINLSQGDSRWAQSYAKGNLEIKPKQSLNYYRLSGSYTYRQTEAANGNEYKSTDKMDAEFTYRRTFWDDWFVQNALGYRADHIKGIDREAQESVGIGYRYKPSSKINVLFGAGGGVEELDADYEDTRSGFNPLLNVFQEATWSPIKRTTLVQKFNYYINPEDSQQYNYIFSAALRLRLTDLLGFEFSYNKSFDNDVGDGNAQDDVQWRNALVVYF</sequence>
<reference evidence="3 4" key="1">
    <citation type="submission" date="2023-04" db="EMBL/GenBank/DDBJ databases">
        <title>A novel bacteria isolated from coastal sediment.</title>
        <authorList>
            <person name="Liu X.-J."/>
            <person name="Du Z.-J."/>
        </authorList>
    </citation>
    <scope>NUCLEOTIDE SEQUENCE [LARGE SCALE GENOMIC DNA]</scope>
    <source>
        <strain evidence="3 4">SDUM461003</strain>
    </source>
</reference>
<gene>
    <name evidence="3" type="ORF">QEH52_10895</name>
</gene>
<dbReference type="InterPro" id="IPR007433">
    <property type="entry name" value="DUF481"/>
</dbReference>
<feature type="signal peptide" evidence="2">
    <location>
        <begin position="1"/>
        <end position="22"/>
    </location>
</feature>
<protein>
    <submittedName>
        <fullName evidence="3">DUF481 domain-containing protein</fullName>
    </submittedName>
</protein>
<dbReference type="RefSeq" id="WP_308950414.1">
    <property type="nucleotide sequence ID" value="NZ_JARXHW010000023.1"/>
</dbReference>
<evidence type="ECO:0000313" key="4">
    <source>
        <dbReference type="Proteomes" id="UP001225316"/>
    </source>
</evidence>
<comment type="caution">
    <text evidence="3">The sequence shown here is derived from an EMBL/GenBank/DDBJ whole genome shotgun (WGS) entry which is preliminary data.</text>
</comment>
<evidence type="ECO:0000256" key="2">
    <source>
        <dbReference type="SAM" id="SignalP"/>
    </source>
</evidence>
<keyword evidence="4" id="KW-1185">Reference proteome</keyword>
<evidence type="ECO:0000256" key="1">
    <source>
        <dbReference type="SAM" id="MobiDB-lite"/>
    </source>
</evidence>